<evidence type="ECO:0000256" key="7">
    <source>
        <dbReference type="ARBA" id="ARBA00023212"/>
    </source>
</evidence>
<evidence type="ECO:0000256" key="1">
    <source>
        <dbReference type="ARBA" id="ARBA00004430"/>
    </source>
</evidence>
<evidence type="ECO:0000256" key="6">
    <source>
        <dbReference type="ARBA" id="ARBA00023069"/>
    </source>
</evidence>
<dbReference type="Pfam" id="PF12018">
    <property type="entry name" value="FAP206"/>
    <property type="match status" value="1"/>
</dbReference>
<sequence length="625" mass="73237">MFDMFDKESGFVRNVVNEIVRECSFKRLQINKNFATFLTNLHLLDPTWDIQEDFLCSRGRVEDFVKYVMEELLTKQESPKIITLKIQFYFVCNQQYSPMIVQTNRDSFKKKIEVLYKDIIECRKLETIFGVELLYKKMAYYMTLVTGLGNPTEPRVFAEALAALKSILKEDYLMEFIKLSKTTKKDEFQHFNNIVAGIRLYNRHLKVGGAGIPNLPELLYKGTVTIKIGIEETLANIKHKSQILTFVIRKNYTIAKTTRGYNMEVKFVGTRQQTDDINYMKHLLVFFKQYELIVKDIMKNVEEIEEELEKFYSEMKELLTLAHSSIHKKVAIPAEIVYPIFKKLWSMWEKFQNKALLLKRIITMMTNLQTYAIQTGYQYLKIAPIKNYNEAESNNFCLRSKIRRSYITIIKYEEWNELENVELEYLGFCPWTLMQTDGALIPGDPSMGVAEFHNKYYAFTCPEAFQEFDKNPHLCINSVLELARKQPQFINLLHLTKNLEKVYHIKNLIEAKADLRAYKDIGTQTEDHIVKSNIDLKYHWNVWDLKRLALTTAALSHSRTKACQSNKTTSKTNIGNQTYSTEKQVWTQTRKNAGSNGPKPSIFMYGLRGRRTDEQFKIDLTLPYK</sequence>
<dbReference type="GO" id="GO:0036064">
    <property type="term" value="C:ciliary basal body"/>
    <property type="evidence" value="ECO:0007669"/>
    <property type="project" value="TreeGrafter"/>
</dbReference>
<dbReference type="PANTHER" id="PTHR21442:SF0">
    <property type="entry name" value="CILIA- AND FLAGELLA-ASSOCIATED PROTEIN 206"/>
    <property type="match status" value="1"/>
</dbReference>
<dbReference type="PANTHER" id="PTHR21442">
    <property type="entry name" value="CILIA- AND FLAGELLA-ASSOCIATED PROTEIN 206"/>
    <property type="match status" value="1"/>
</dbReference>
<evidence type="ECO:0000256" key="4">
    <source>
        <dbReference type="ARBA" id="ARBA00022490"/>
    </source>
</evidence>
<evidence type="ECO:0000256" key="3">
    <source>
        <dbReference type="ARBA" id="ARBA00021602"/>
    </source>
</evidence>
<name>A0A9P0DJA6_9CUCU</name>
<feature type="coiled-coil region" evidence="10">
    <location>
        <begin position="287"/>
        <end position="321"/>
    </location>
</feature>
<evidence type="ECO:0000256" key="5">
    <source>
        <dbReference type="ARBA" id="ARBA00022794"/>
    </source>
</evidence>
<evidence type="ECO:0000256" key="8">
    <source>
        <dbReference type="ARBA" id="ARBA00023273"/>
    </source>
</evidence>
<dbReference type="OrthoDB" id="10251073at2759"/>
<dbReference type="GO" id="GO:0005930">
    <property type="term" value="C:axoneme"/>
    <property type="evidence" value="ECO:0007669"/>
    <property type="project" value="UniProtKB-SubCell"/>
</dbReference>
<accession>A0A9P0DJA6</accession>
<evidence type="ECO:0000313" key="12">
    <source>
        <dbReference type="Proteomes" id="UP001152799"/>
    </source>
</evidence>
<evidence type="ECO:0000256" key="10">
    <source>
        <dbReference type="SAM" id="Coils"/>
    </source>
</evidence>
<gene>
    <name evidence="11" type="ORF">CEUTPL_LOCUS10928</name>
</gene>
<comment type="subcellular location">
    <subcellularLocation>
        <location evidence="1">Cytoplasm</location>
        <location evidence="1">Cytoskeleton</location>
        <location evidence="1">Cilium axoneme</location>
    </subcellularLocation>
</comment>
<keyword evidence="12" id="KW-1185">Reference proteome</keyword>
<evidence type="ECO:0000256" key="2">
    <source>
        <dbReference type="ARBA" id="ARBA00010500"/>
    </source>
</evidence>
<reference evidence="11" key="1">
    <citation type="submission" date="2022-01" db="EMBL/GenBank/DDBJ databases">
        <authorList>
            <person name="King R."/>
        </authorList>
    </citation>
    <scope>NUCLEOTIDE SEQUENCE</scope>
</reference>
<keyword evidence="10" id="KW-0175">Coiled coil</keyword>
<organism evidence="11 12">
    <name type="scientific">Ceutorhynchus assimilis</name>
    <name type="common">cabbage seed weevil</name>
    <dbReference type="NCBI Taxonomy" id="467358"/>
    <lineage>
        <taxon>Eukaryota</taxon>
        <taxon>Metazoa</taxon>
        <taxon>Ecdysozoa</taxon>
        <taxon>Arthropoda</taxon>
        <taxon>Hexapoda</taxon>
        <taxon>Insecta</taxon>
        <taxon>Pterygota</taxon>
        <taxon>Neoptera</taxon>
        <taxon>Endopterygota</taxon>
        <taxon>Coleoptera</taxon>
        <taxon>Polyphaga</taxon>
        <taxon>Cucujiformia</taxon>
        <taxon>Curculionidae</taxon>
        <taxon>Ceutorhynchinae</taxon>
        <taxon>Ceutorhynchus</taxon>
    </lineage>
</organism>
<keyword evidence="8" id="KW-0966">Cell projection</keyword>
<dbReference type="GO" id="GO:0030030">
    <property type="term" value="P:cell projection organization"/>
    <property type="evidence" value="ECO:0007669"/>
    <property type="project" value="UniProtKB-KW"/>
</dbReference>
<dbReference type="GO" id="GO:0003356">
    <property type="term" value="P:regulation of cilium beat frequency"/>
    <property type="evidence" value="ECO:0007669"/>
    <property type="project" value="TreeGrafter"/>
</dbReference>
<comment type="similarity">
    <text evidence="2">Belongs to the CFAP206 family.</text>
</comment>
<keyword evidence="5" id="KW-0970">Cilium biogenesis/degradation</keyword>
<keyword evidence="6" id="KW-0969">Cilium</keyword>
<dbReference type="EMBL" id="OU892282">
    <property type="protein sequence ID" value="CAH1132415.1"/>
    <property type="molecule type" value="Genomic_DNA"/>
</dbReference>
<comment type="function">
    <text evidence="9">Essential for sperm motility and is involved in the regulation of the beating frequency of motile cilia on the epithelial cells of the respiratory tract. Required for the establishment of radial spokes in sperm flagella.</text>
</comment>
<keyword evidence="4" id="KW-0963">Cytoplasm</keyword>
<dbReference type="InterPro" id="IPR021897">
    <property type="entry name" value="FAP206"/>
</dbReference>
<protein>
    <recommendedName>
        <fullName evidence="3">Cilia- and flagella-associated protein 206</fullName>
    </recommendedName>
</protein>
<keyword evidence="7" id="KW-0206">Cytoskeleton</keyword>
<dbReference type="Proteomes" id="UP001152799">
    <property type="component" value="Chromosome 6"/>
</dbReference>
<evidence type="ECO:0000313" key="11">
    <source>
        <dbReference type="EMBL" id="CAH1132415.1"/>
    </source>
</evidence>
<proteinExistence type="inferred from homology"/>
<dbReference type="AlphaFoldDB" id="A0A9P0DJA6"/>
<evidence type="ECO:0000256" key="9">
    <source>
        <dbReference type="ARBA" id="ARBA00045321"/>
    </source>
</evidence>